<evidence type="ECO:0000259" key="12">
    <source>
        <dbReference type="Pfam" id="PF04101"/>
    </source>
</evidence>
<dbReference type="STRING" id="642492.Clole_1049"/>
<evidence type="ECO:0000256" key="3">
    <source>
        <dbReference type="ARBA" id="ARBA00022676"/>
    </source>
</evidence>
<dbReference type="GO" id="GO:0051301">
    <property type="term" value="P:cell division"/>
    <property type="evidence" value="ECO:0007669"/>
    <property type="project" value="UniProtKB-KW"/>
</dbReference>
<dbReference type="InterPro" id="IPR006009">
    <property type="entry name" value="GlcNAc_MurG"/>
</dbReference>
<proteinExistence type="inferred from homology"/>
<dbReference type="GO" id="GO:0005886">
    <property type="term" value="C:plasma membrane"/>
    <property type="evidence" value="ECO:0007669"/>
    <property type="project" value="UniProtKB-SubCell"/>
</dbReference>
<keyword evidence="7 10" id="KW-0472">Membrane</keyword>
<dbReference type="PANTHER" id="PTHR21015">
    <property type="entry name" value="UDP-N-ACETYLGLUCOSAMINE--N-ACETYLMURAMYL-(PENTAPEPTIDE) PYROPHOSPHORYL-UNDECAPRENOL N-ACETYLGLUCOSAMINE TRANSFERASE 1"/>
    <property type="match status" value="1"/>
</dbReference>
<feature type="domain" description="Glycosyltransferase family 28 N-terminal" evidence="11">
    <location>
        <begin position="4"/>
        <end position="140"/>
    </location>
</feature>
<organism evidence="13 14">
    <name type="scientific">Cellulosilyticum lentocellum (strain ATCC 49066 / DSM 5427 / NCIMB 11756 / RHM5)</name>
    <name type="common">Clostridium lentocellum</name>
    <dbReference type="NCBI Taxonomy" id="642492"/>
    <lineage>
        <taxon>Bacteria</taxon>
        <taxon>Bacillati</taxon>
        <taxon>Bacillota</taxon>
        <taxon>Clostridia</taxon>
        <taxon>Lachnospirales</taxon>
        <taxon>Cellulosilyticaceae</taxon>
        <taxon>Cellulosilyticum</taxon>
    </lineage>
</organism>
<evidence type="ECO:0000256" key="9">
    <source>
        <dbReference type="ARBA" id="ARBA00023316"/>
    </source>
</evidence>
<dbReference type="Pfam" id="PF03033">
    <property type="entry name" value="Glyco_transf_28"/>
    <property type="match status" value="1"/>
</dbReference>
<gene>
    <name evidence="10" type="primary">murG</name>
    <name evidence="13" type="ordered locus">Clole_1049</name>
</gene>
<keyword evidence="6 10" id="KW-0573">Peptidoglycan synthesis</keyword>
<reference evidence="13 14" key="1">
    <citation type="journal article" date="2011" name="J. Bacteriol.">
        <title>Complete genome sequence of the cellulose-degrading bacterium Cellulosilyticum lentocellum.</title>
        <authorList>
            <consortium name="US DOE Joint Genome Institute"/>
            <person name="Miller D.A."/>
            <person name="Suen G."/>
            <person name="Bruce D."/>
            <person name="Copeland A."/>
            <person name="Cheng J.F."/>
            <person name="Detter C."/>
            <person name="Goodwin L.A."/>
            <person name="Han C.S."/>
            <person name="Hauser L.J."/>
            <person name="Land M.L."/>
            <person name="Lapidus A."/>
            <person name="Lucas S."/>
            <person name="Meincke L."/>
            <person name="Pitluck S."/>
            <person name="Tapia R."/>
            <person name="Teshima H."/>
            <person name="Woyke T."/>
            <person name="Fox B.G."/>
            <person name="Angert E.R."/>
            <person name="Currie C.R."/>
        </authorList>
    </citation>
    <scope>NUCLEOTIDE SEQUENCE [LARGE SCALE GENOMIC DNA]</scope>
    <source>
        <strain evidence="14">ATCC 49066 / DSM 5427 / NCIMB 11756 / RHM5</strain>
    </source>
</reference>
<comment type="pathway">
    <text evidence="10">Cell wall biogenesis; peptidoglycan biosynthesis.</text>
</comment>
<evidence type="ECO:0000313" key="14">
    <source>
        <dbReference type="Proteomes" id="UP000008467"/>
    </source>
</evidence>
<keyword evidence="8 10" id="KW-0131">Cell cycle</keyword>
<keyword evidence="14" id="KW-1185">Reference proteome</keyword>
<keyword evidence="3 10" id="KW-0328">Glycosyltransferase</keyword>
<dbReference type="GO" id="GO:0051991">
    <property type="term" value="F:UDP-N-acetyl-D-glucosamine:N-acetylmuramoyl-L-alanyl-D-glutamyl-meso-2,6-diaminopimelyl-D-alanyl-D-alanine-diphosphoundecaprenol 4-beta-N-acetylglucosaminlytransferase activity"/>
    <property type="evidence" value="ECO:0007669"/>
    <property type="project" value="RHEA"/>
</dbReference>
<evidence type="ECO:0000259" key="11">
    <source>
        <dbReference type="Pfam" id="PF03033"/>
    </source>
</evidence>
<feature type="domain" description="Glycosyl transferase family 28 C-terminal" evidence="12">
    <location>
        <begin position="186"/>
        <end position="343"/>
    </location>
</feature>
<dbReference type="InterPro" id="IPR004276">
    <property type="entry name" value="GlycoTrans_28_N"/>
</dbReference>
<dbReference type="GO" id="GO:0005975">
    <property type="term" value="P:carbohydrate metabolic process"/>
    <property type="evidence" value="ECO:0007669"/>
    <property type="project" value="InterPro"/>
</dbReference>
<dbReference type="GO" id="GO:0071555">
    <property type="term" value="P:cell wall organization"/>
    <property type="evidence" value="ECO:0007669"/>
    <property type="project" value="UniProtKB-KW"/>
</dbReference>
<accession>F2JRH2</accession>
<dbReference type="RefSeq" id="WP_013656080.1">
    <property type="nucleotide sequence ID" value="NC_015275.1"/>
</dbReference>
<dbReference type="EMBL" id="CP002582">
    <property type="protein sequence ID" value="ADZ82781.1"/>
    <property type="molecule type" value="Genomic_DNA"/>
</dbReference>
<dbReference type="HOGENOM" id="CLU_037404_0_0_9"/>
<dbReference type="AlphaFoldDB" id="F2JRH2"/>
<dbReference type="PANTHER" id="PTHR21015:SF27">
    <property type="entry name" value="UDP-N-ACETYLGLUCOSAMINE--N-ACETYLMURAMYL-(PENTAPEPTIDE) PYROPHOSPHORYL-UNDECAPRENOL N-ACETYLGLUCOSAMINE TRANSFERASE"/>
    <property type="match status" value="1"/>
</dbReference>
<dbReference type="EC" id="2.4.1.227" evidence="10"/>
<evidence type="ECO:0000256" key="1">
    <source>
        <dbReference type="ARBA" id="ARBA00022475"/>
    </source>
</evidence>
<dbReference type="Proteomes" id="UP000008467">
    <property type="component" value="Chromosome"/>
</dbReference>
<keyword evidence="4 10" id="KW-0808">Transferase</keyword>
<dbReference type="CDD" id="cd03785">
    <property type="entry name" value="GT28_MurG"/>
    <property type="match status" value="1"/>
</dbReference>
<keyword evidence="1 10" id="KW-1003">Cell membrane</keyword>
<evidence type="ECO:0000256" key="5">
    <source>
        <dbReference type="ARBA" id="ARBA00022960"/>
    </source>
</evidence>
<evidence type="ECO:0000256" key="6">
    <source>
        <dbReference type="ARBA" id="ARBA00022984"/>
    </source>
</evidence>
<comment type="catalytic activity">
    <reaction evidence="10">
        <text>di-trans,octa-cis-undecaprenyl diphospho-N-acetyl-alpha-D-muramoyl-L-alanyl-D-glutamyl-meso-2,6-diaminopimeloyl-D-alanyl-D-alanine + UDP-N-acetyl-alpha-D-glucosamine = di-trans,octa-cis-undecaprenyl diphospho-[N-acetyl-alpha-D-glucosaminyl-(1-&gt;4)]-N-acetyl-alpha-D-muramoyl-L-alanyl-D-glutamyl-meso-2,6-diaminopimeloyl-D-alanyl-D-alanine + UDP + H(+)</text>
        <dbReference type="Rhea" id="RHEA:31227"/>
        <dbReference type="ChEBI" id="CHEBI:15378"/>
        <dbReference type="ChEBI" id="CHEBI:57705"/>
        <dbReference type="ChEBI" id="CHEBI:58223"/>
        <dbReference type="ChEBI" id="CHEBI:61387"/>
        <dbReference type="ChEBI" id="CHEBI:61388"/>
        <dbReference type="EC" id="2.4.1.227"/>
    </reaction>
</comment>
<dbReference type="eggNOG" id="COG0707">
    <property type="taxonomic scope" value="Bacteria"/>
</dbReference>
<dbReference type="GO" id="GO:0008360">
    <property type="term" value="P:regulation of cell shape"/>
    <property type="evidence" value="ECO:0007669"/>
    <property type="project" value="UniProtKB-KW"/>
</dbReference>
<feature type="binding site" evidence="10">
    <location>
        <position position="288"/>
    </location>
    <ligand>
        <name>UDP-N-acetyl-alpha-D-glucosamine</name>
        <dbReference type="ChEBI" id="CHEBI:57705"/>
    </ligand>
</feature>
<sequence>MKTIVLTGGGTAGHVTPNLALIPSLKKAGWDIKYIGSHQGIEKDLVTKANIPYYGIASGKLRRYLSVENLKDPFKVIKGYFDACKLLKEIKPQVVFSKGGYVTVPVVLAAHKLKIPVIIHESDMTPGLANKIAIKKAKTICVNFEETLKYVGDKGVYTGSPIREELFKGDKKIARELCGFKDDKPTLLMMGGSLGARKINEVLREALPDIVTNFNVIHICGKNNLDESLLNKQGYKQFEYVGEELAHLLKAADFMLSRAGANAIAEIIALNIPSLLVPLSAAASRGDQILNAEAMKKKGYCEVLFEEELNRESLCKMLNEVYEHRHNYINKMREATKLSGIQKIMLEIQKYQ</sequence>
<dbReference type="NCBIfam" id="TIGR01133">
    <property type="entry name" value="murG"/>
    <property type="match status" value="1"/>
</dbReference>
<feature type="binding site" evidence="10">
    <location>
        <position position="163"/>
    </location>
    <ligand>
        <name>UDP-N-acetyl-alpha-D-glucosamine</name>
        <dbReference type="ChEBI" id="CHEBI:57705"/>
    </ligand>
</feature>
<evidence type="ECO:0000256" key="10">
    <source>
        <dbReference type="HAMAP-Rule" id="MF_00033"/>
    </source>
</evidence>
<dbReference type="UniPathway" id="UPA00219"/>
<comment type="caution">
    <text evidence="10">Lacks conserved residue(s) required for the propagation of feature annotation.</text>
</comment>
<name>F2JRH2_CELLD</name>
<comment type="similarity">
    <text evidence="10">Belongs to the glycosyltransferase 28 family. MurG subfamily.</text>
</comment>
<evidence type="ECO:0000256" key="8">
    <source>
        <dbReference type="ARBA" id="ARBA00023306"/>
    </source>
</evidence>
<dbReference type="GO" id="GO:0009252">
    <property type="term" value="P:peptidoglycan biosynthetic process"/>
    <property type="evidence" value="ECO:0007669"/>
    <property type="project" value="UniProtKB-UniRule"/>
</dbReference>
<dbReference type="Gene3D" id="3.40.50.2000">
    <property type="entry name" value="Glycogen Phosphorylase B"/>
    <property type="match status" value="2"/>
</dbReference>
<evidence type="ECO:0000256" key="7">
    <source>
        <dbReference type="ARBA" id="ARBA00023136"/>
    </source>
</evidence>
<feature type="binding site" evidence="10">
    <location>
        <begin position="11"/>
        <end position="13"/>
    </location>
    <ligand>
        <name>UDP-N-acetyl-alpha-D-glucosamine</name>
        <dbReference type="ChEBI" id="CHEBI:57705"/>
    </ligand>
</feature>
<keyword evidence="2 10" id="KW-0132">Cell division</keyword>
<keyword evidence="9 10" id="KW-0961">Cell wall biogenesis/degradation</keyword>
<protein>
    <recommendedName>
        <fullName evidence="10">UDP-N-acetylglucosamine--N-acetylmuramyl-(pentapeptide) pyrophosphoryl-undecaprenol N-acetylglucosamine transferase</fullName>
        <ecNumber evidence="10">2.4.1.227</ecNumber>
    </recommendedName>
    <alternativeName>
        <fullName evidence="10">Undecaprenyl-PP-MurNAc-pentapeptide-UDPGlcNAc GlcNAc transferase</fullName>
    </alternativeName>
</protein>
<dbReference type="KEGG" id="cle:Clole_1049"/>
<evidence type="ECO:0000313" key="13">
    <source>
        <dbReference type="EMBL" id="ADZ82781.1"/>
    </source>
</evidence>
<dbReference type="HAMAP" id="MF_00033">
    <property type="entry name" value="MurG"/>
    <property type="match status" value="1"/>
</dbReference>
<comment type="function">
    <text evidence="10">Cell wall formation. Catalyzes the transfer of a GlcNAc subunit on undecaprenyl-pyrophosphoryl-MurNAc-pentapeptide (lipid intermediate I) to form undecaprenyl-pyrophosphoryl-MurNAc-(pentapeptide)GlcNAc (lipid intermediate II).</text>
</comment>
<keyword evidence="5 10" id="KW-0133">Cell shape</keyword>
<dbReference type="NCBIfam" id="NF009102">
    <property type="entry name" value="PRK12446.1"/>
    <property type="match status" value="1"/>
</dbReference>
<dbReference type="Pfam" id="PF04101">
    <property type="entry name" value="Glyco_tran_28_C"/>
    <property type="match status" value="1"/>
</dbReference>
<feature type="binding site" evidence="10">
    <location>
        <position position="193"/>
    </location>
    <ligand>
        <name>UDP-N-acetyl-alpha-D-glucosamine</name>
        <dbReference type="ChEBI" id="CHEBI:57705"/>
    </ligand>
</feature>
<dbReference type="SUPFAM" id="SSF53756">
    <property type="entry name" value="UDP-Glycosyltransferase/glycogen phosphorylase"/>
    <property type="match status" value="1"/>
</dbReference>
<dbReference type="InterPro" id="IPR007235">
    <property type="entry name" value="Glyco_trans_28_C"/>
</dbReference>
<evidence type="ECO:0000256" key="2">
    <source>
        <dbReference type="ARBA" id="ARBA00022618"/>
    </source>
</evidence>
<evidence type="ECO:0000256" key="4">
    <source>
        <dbReference type="ARBA" id="ARBA00022679"/>
    </source>
</evidence>
<dbReference type="GO" id="GO:0050511">
    <property type="term" value="F:undecaprenyldiphospho-muramoylpentapeptide beta-N-acetylglucosaminyltransferase activity"/>
    <property type="evidence" value="ECO:0007669"/>
    <property type="project" value="UniProtKB-UniRule"/>
</dbReference>
<comment type="subcellular location">
    <subcellularLocation>
        <location evidence="10">Cell membrane</location>
        <topology evidence="10">Peripheral membrane protein</topology>
        <orientation evidence="10">Cytoplasmic side</orientation>
    </subcellularLocation>
</comment>